<dbReference type="SUPFAM" id="SSF48403">
    <property type="entry name" value="Ankyrin repeat"/>
    <property type="match status" value="1"/>
</dbReference>
<feature type="compositionally biased region" description="Acidic residues" evidence="1">
    <location>
        <begin position="188"/>
        <end position="202"/>
    </location>
</feature>
<gene>
    <name evidence="2" type="ORF">ACOF00016_LOCUS3817</name>
</gene>
<evidence type="ECO:0000313" key="2">
    <source>
        <dbReference type="EMBL" id="CAE0405855.1"/>
    </source>
</evidence>
<proteinExistence type="predicted"/>
<dbReference type="EMBL" id="HBIM01004460">
    <property type="protein sequence ID" value="CAE0405855.1"/>
    <property type="molecule type" value="Transcribed_RNA"/>
</dbReference>
<feature type="compositionally biased region" description="Low complexity" evidence="1">
    <location>
        <begin position="171"/>
        <end position="181"/>
    </location>
</feature>
<dbReference type="AlphaFoldDB" id="A0A7S3L1X5"/>
<feature type="region of interest" description="Disordered" evidence="1">
    <location>
        <begin position="536"/>
        <end position="555"/>
    </location>
</feature>
<reference evidence="2" key="1">
    <citation type="submission" date="2021-01" db="EMBL/GenBank/DDBJ databases">
        <authorList>
            <person name="Corre E."/>
            <person name="Pelletier E."/>
            <person name="Niang G."/>
            <person name="Scheremetjew M."/>
            <person name="Finn R."/>
            <person name="Kale V."/>
            <person name="Holt S."/>
            <person name="Cochrane G."/>
            <person name="Meng A."/>
            <person name="Brown T."/>
            <person name="Cohen L."/>
        </authorList>
    </citation>
    <scope>NUCLEOTIDE SEQUENCE</scope>
    <source>
        <strain evidence="2">CCMP127</strain>
    </source>
</reference>
<sequence length="555" mass="61817">MTFLQELMMNAATAALQQQQQQQIMQQNTNIGNNNNNNMMMMNDSSSNSRGSSVAPNNNSNFQNMSPQQQQLMMQSMTQALAGRIPVDTSVSPVPRPDHSDGCKNSSTSTEANGVQAWKQMWDSASKTMFQQQHQQLLQQTGCASQHNNMINSASFPIQPSKRKYAEFNKNSNSNVNDDVVLPNFNPLDDDDDDDDDDEYIDIDPTPLTEIRERERMCETMSQSSSQRQREQEPVNMAPAMPPQIISSPSQSQWPGFQQPKPLLQVQQQQPLELLKALKKAPAGPKQAFILPSTMMPPTVLTSTFTEQQAKNTNRKRRAGAKSARMESPQQTLERIAEERGYGVKLRIPADEAAYDAVPSPLQLASFGTEVVKAVHTSDAKRLGELLSSGLSPNPCNQFRDSIVDLVCKRANEEIFQCLLNHGSELRVCDGFGRTPLHHCCWASEFSAEIADSILKRDLLQLFIEDKRGQAPLEYVRSSLADSWVEFLEEHKEEYFPIGGCVPTLKNVKELRPDGNLPDPPNSLSVSLAGAVSSGQLTPEQVNQMDAEARAQYQQ</sequence>
<protein>
    <submittedName>
        <fullName evidence="2">Uncharacterized protein</fullName>
    </submittedName>
</protein>
<evidence type="ECO:0000256" key="1">
    <source>
        <dbReference type="SAM" id="MobiDB-lite"/>
    </source>
</evidence>
<accession>A0A7S3L1X5</accession>
<feature type="region of interest" description="Disordered" evidence="1">
    <location>
        <begin position="169"/>
        <end position="202"/>
    </location>
</feature>
<name>A0A7S3L1X5_9STRA</name>
<dbReference type="Gene3D" id="1.25.40.20">
    <property type="entry name" value="Ankyrin repeat-containing domain"/>
    <property type="match status" value="1"/>
</dbReference>
<organism evidence="2">
    <name type="scientific">Amphora coffeiformis</name>
    <dbReference type="NCBI Taxonomy" id="265554"/>
    <lineage>
        <taxon>Eukaryota</taxon>
        <taxon>Sar</taxon>
        <taxon>Stramenopiles</taxon>
        <taxon>Ochrophyta</taxon>
        <taxon>Bacillariophyta</taxon>
        <taxon>Bacillariophyceae</taxon>
        <taxon>Bacillariophycidae</taxon>
        <taxon>Thalassiophysales</taxon>
        <taxon>Catenulaceae</taxon>
        <taxon>Amphora</taxon>
    </lineage>
</organism>
<feature type="region of interest" description="Disordered" evidence="1">
    <location>
        <begin position="91"/>
        <end position="110"/>
    </location>
</feature>
<feature type="region of interest" description="Disordered" evidence="1">
    <location>
        <begin position="306"/>
        <end position="329"/>
    </location>
</feature>
<dbReference type="InterPro" id="IPR036770">
    <property type="entry name" value="Ankyrin_rpt-contain_sf"/>
</dbReference>